<dbReference type="InterPro" id="IPR018114">
    <property type="entry name" value="TRYPSIN_HIS"/>
</dbReference>
<dbReference type="AlphaFoldDB" id="A0A0R3U0P5"/>
<feature type="signal peptide" evidence="3">
    <location>
        <begin position="1"/>
        <end position="23"/>
    </location>
</feature>
<comment type="similarity">
    <text evidence="2">Belongs to the peptidase S1 family. CLIP subfamily.</text>
</comment>
<keyword evidence="3" id="KW-0732">Signal</keyword>
<evidence type="ECO:0000313" key="6">
    <source>
        <dbReference type="Proteomes" id="UP000278807"/>
    </source>
</evidence>
<dbReference type="InterPro" id="IPR001254">
    <property type="entry name" value="Trypsin_dom"/>
</dbReference>
<feature type="chain" id="PRO_5043132168" evidence="3">
    <location>
        <begin position="24"/>
        <end position="248"/>
    </location>
</feature>
<accession>A0A0R3U0P5</accession>
<feature type="domain" description="Peptidase S1" evidence="4">
    <location>
        <begin position="112"/>
        <end position="248"/>
    </location>
</feature>
<dbReference type="InterPro" id="IPR043504">
    <property type="entry name" value="Peptidase_S1_PA_chymotrypsin"/>
</dbReference>
<dbReference type="STRING" id="102285.A0A0R3U0P5"/>
<dbReference type="GO" id="GO:0004252">
    <property type="term" value="F:serine-type endopeptidase activity"/>
    <property type="evidence" value="ECO:0007669"/>
    <property type="project" value="InterPro"/>
</dbReference>
<dbReference type="GO" id="GO:0006508">
    <property type="term" value="P:proteolysis"/>
    <property type="evidence" value="ECO:0007669"/>
    <property type="project" value="InterPro"/>
</dbReference>
<evidence type="ECO:0000256" key="2">
    <source>
        <dbReference type="ARBA" id="ARBA00024195"/>
    </source>
</evidence>
<dbReference type="PROSITE" id="PS50240">
    <property type="entry name" value="TRYPSIN_DOM"/>
    <property type="match status" value="1"/>
</dbReference>
<dbReference type="WBParaSite" id="HNAJ_0001369401-mRNA-1">
    <property type="protein sequence ID" value="HNAJ_0001369401-mRNA-1"/>
    <property type="gene ID" value="HNAJ_0001369401"/>
</dbReference>
<dbReference type="EMBL" id="UZAE01015824">
    <property type="protein sequence ID" value="VDO16662.1"/>
    <property type="molecule type" value="Genomic_DNA"/>
</dbReference>
<keyword evidence="6" id="KW-1185">Reference proteome</keyword>
<dbReference type="PANTHER" id="PTHR24256">
    <property type="entry name" value="TRYPTASE-RELATED"/>
    <property type="match status" value="1"/>
</dbReference>
<name>A0A0R3U0P5_RODNA</name>
<sequence length="248" mass="28770">MLLNRPTLLLIALVSLGVGDIVATPMETTTASSQEASSSEPQNNVSCGEYFDQFCEVKDAQNPHCLYRKDTLDEEYRKMGKWKSYMSPEIHKHCKICGTRRTYQRKPIINKIYGGIEAMPHSWPWMAGLYESVPLRRDLDVPVQRRTYSKIICGATLISQKHAITATHCLLGENYGKVLMKKQWYPINETAHKKLFLRFGDHHRNDWPFEPQLDIYIRRFMISRSNRYVLNGGLAILELERPLNFSKF</sequence>
<evidence type="ECO:0000313" key="7">
    <source>
        <dbReference type="WBParaSite" id="HNAJ_0001369401-mRNA-1"/>
    </source>
</evidence>
<dbReference type="InterPro" id="IPR009003">
    <property type="entry name" value="Peptidase_S1_PA"/>
</dbReference>
<dbReference type="Pfam" id="PF00089">
    <property type="entry name" value="Trypsin"/>
    <property type="match status" value="1"/>
</dbReference>
<keyword evidence="1" id="KW-1015">Disulfide bond</keyword>
<evidence type="ECO:0000256" key="1">
    <source>
        <dbReference type="ARBA" id="ARBA00023157"/>
    </source>
</evidence>
<evidence type="ECO:0000256" key="3">
    <source>
        <dbReference type="SAM" id="SignalP"/>
    </source>
</evidence>
<dbReference type="SUPFAM" id="SSF50494">
    <property type="entry name" value="Trypsin-like serine proteases"/>
    <property type="match status" value="1"/>
</dbReference>
<dbReference type="PROSITE" id="PS00134">
    <property type="entry name" value="TRYPSIN_HIS"/>
    <property type="match status" value="1"/>
</dbReference>
<organism evidence="7">
    <name type="scientific">Rodentolepis nana</name>
    <name type="common">Dwarf tapeworm</name>
    <name type="synonym">Hymenolepis nana</name>
    <dbReference type="NCBI Taxonomy" id="102285"/>
    <lineage>
        <taxon>Eukaryota</taxon>
        <taxon>Metazoa</taxon>
        <taxon>Spiralia</taxon>
        <taxon>Lophotrochozoa</taxon>
        <taxon>Platyhelminthes</taxon>
        <taxon>Cestoda</taxon>
        <taxon>Eucestoda</taxon>
        <taxon>Cyclophyllidea</taxon>
        <taxon>Hymenolepididae</taxon>
        <taxon>Rodentolepis</taxon>
    </lineage>
</organism>
<reference evidence="5 6" key="2">
    <citation type="submission" date="2018-11" db="EMBL/GenBank/DDBJ databases">
        <authorList>
            <consortium name="Pathogen Informatics"/>
        </authorList>
    </citation>
    <scope>NUCLEOTIDE SEQUENCE [LARGE SCALE GENOMIC DNA]</scope>
</reference>
<dbReference type="Proteomes" id="UP000278807">
    <property type="component" value="Unassembled WGS sequence"/>
</dbReference>
<evidence type="ECO:0000259" key="4">
    <source>
        <dbReference type="PROSITE" id="PS50240"/>
    </source>
</evidence>
<dbReference type="OrthoDB" id="6158450at2759"/>
<protein>
    <submittedName>
        <fullName evidence="7">Peptidase S1 domain-containing protein</fullName>
    </submittedName>
</protein>
<proteinExistence type="inferred from homology"/>
<dbReference type="Gene3D" id="2.40.10.10">
    <property type="entry name" value="Trypsin-like serine proteases"/>
    <property type="match status" value="1"/>
</dbReference>
<gene>
    <name evidence="5" type="ORF">HNAJ_LOCUS13668</name>
</gene>
<dbReference type="InterPro" id="IPR051487">
    <property type="entry name" value="Ser/Thr_Proteases_Immune/Dev"/>
</dbReference>
<reference evidence="7" key="1">
    <citation type="submission" date="2017-02" db="UniProtKB">
        <authorList>
            <consortium name="WormBaseParasite"/>
        </authorList>
    </citation>
    <scope>IDENTIFICATION</scope>
</reference>
<evidence type="ECO:0000313" key="5">
    <source>
        <dbReference type="EMBL" id="VDO16662.1"/>
    </source>
</evidence>